<name>A0A7S3DZK8_9CHLO</name>
<gene>
    <name evidence="2" type="ORF">CLAU1311_LOCUS758</name>
</gene>
<comment type="similarity">
    <text evidence="1">Belongs to the FAM136 family.</text>
</comment>
<dbReference type="InterPro" id="IPR008560">
    <property type="entry name" value="DUF842_euk"/>
</dbReference>
<dbReference type="GO" id="GO:0005737">
    <property type="term" value="C:cytoplasm"/>
    <property type="evidence" value="ECO:0007669"/>
    <property type="project" value="TreeGrafter"/>
</dbReference>
<sequence>MSESQLQQAVQSLQDGLHRASEVVDTKLVRSLQKDTFLCSAKCCDKATSRASLQQCLEQCARPMVETEQKVQMLFEDFQMRHQRCIQRCRDLAVENISGNQQYVSEKDQAKAEGILRKCAIDCCGNYEKQIPQLQKSILNNS</sequence>
<evidence type="ECO:0008006" key="3">
    <source>
        <dbReference type="Google" id="ProtNLM"/>
    </source>
</evidence>
<dbReference type="PANTHER" id="PTHR21096:SF0">
    <property type="entry name" value="PROTEIN FAM136A"/>
    <property type="match status" value="1"/>
</dbReference>
<proteinExistence type="inferred from homology"/>
<accession>A0A7S3DZK8</accession>
<dbReference type="Pfam" id="PF05811">
    <property type="entry name" value="DUF842"/>
    <property type="match status" value="1"/>
</dbReference>
<protein>
    <recommendedName>
        <fullName evidence="3">Protein FAM136A</fullName>
    </recommendedName>
</protein>
<dbReference type="EMBL" id="HBHU01001213">
    <property type="protein sequence ID" value="CAE0009027.1"/>
    <property type="molecule type" value="Transcribed_RNA"/>
</dbReference>
<evidence type="ECO:0000256" key="1">
    <source>
        <dbReference type="ARBA" id="ARBA00009952"/>
    </source>
</evidence>
<dbReference type="AlphaFoldDB" id="A0A7S3DZK8"/>
<evidence type="ECO:0000313" key="2">
    <source>
        <dbReference type="EMBL" id="CAE0009027.1"/>
    </source>
</evidence>
<reference evidence="2" key="1">
    <citation type="submission" date="2021-01" db="EMBL/GenBank/DDBJ databases">
        <authorList>
            <person name="Corre E."/>
            <person name="Pelletier E."/>
            <person name="Niang G."/>
            <person name="Scheremetjew M."/>
            <person name="Finn R."/>
            <person name="Kale V."/>
            <person name="Holt S."/>
            <person name="Cochrane G."/>
            <person name="Meng A."/>
            <person name="Brown T."/>
            <person name="Cohen L."/>
        </authorList>
    </citation>
    <scope>NUCLEOTIDE SEQUENCE</scope>
    <source>
        <strain evidence="2">RCC856</strain>
    </source>
</reference>
<organism evidence="2">
    <name type="scientific">Chloropicon laureae</name>
    <dbReference type="NCBI Taxonomy" id="464258"/>
    <lineage>
        <taxon>Eukaryota</taxon>
        <taxon>Viridiplantae</taxon>
        <taxon>Chlorophyta</taxon>
        <taxon>Chloropicophyceae</taxon>
        <taxon>Chloropicales</taxon>
        <taxon>Chloropicaceae</taxon>
        <taxon>Chloropicon</taxon>
    </lineage>
</organism>
<dbReference type="PANTHER" id="PTHR21096">
    <property type="entry name" value="PROTEIN FAM136A"/>
    <property type="match status" value="1"/>
</dbReference>